<proteinExistence type="predicted"/>
<evidence type="ECO:0000313" key="3">
    <source>
        <dbReference type="EMBL" id="QKX55453.1"/>
    </source>
</evidence>
<accession>A0A7H8QQM5</accession>
<keyword evidence="4" id="KW-1185">Reference proteome</keyword>
<name>A0A7H8QQM5_TALRU</name>
<evidence type="ECO:0000313" key="4">
    <source>
        <dbReference type="Proteomes" id="UP000509510"/>
    </source>
</evidence>
<feature type="non-terminal residue" evidence="3">
    <location>
        <position position="1"/>
    </location>
</feature>
<protein>
    <recommendedName>
        <fullName evidence="2">SRR1-like domain-containing protein</fullName>
    </recommendedName>
</protein>
<dbReference type="KEGG" id="trg:TRUGW13939_02546"/>
<feature type="region of interest" description="Disordered" evidence="1">
    <location>
        <begin position="1"/>
        <end position="21"/>
    </location>
</feature>
<dbReference type="GeneID" id="55990054"/>
<dbReference type="RefSeq" id="XP_035341632.1">
    <property type="nucleotide sequence ID" value="XM_035485739.1"/>
</dbReference>
<evidence type="ECO:0000256" key="1">
    <source>
        <dbReference type="SAM" id="MobiDB-lite"/>
    </source>
</evidence>
<dbReference type="PANTHER" id="PTHR42080:SF3">
    <property type="entry name" value="SRR1-LIKE DOMAIN-CONTAINING PROTEIN"/>
    <property type="match status" value="1"/>
</dbReference>
<dbReference type="Pfam" id="PF07985">
    <property type="entry name" value="SRR1"/>
    <property type="match status" value="1"/>
</dbReference>
<sequence>MYSWVSLSRRAGEPEDEEERDPTAVVAAIAKLNQLYDSGKPLFTRESILYTHEQIKNPLVRGDTISVIALDGVKVDFDVDIGKVTPTYRDEDRDRELVVTQPFINYEPIEHLRRDIESGYTNLYLGLCPLRLHHWQVLRDKKTKDVWELPIASCADVEQLLKESIRSWEQSETCQRLKITLQDADVPCEITTVVGFACGDMTFLEGSLDRAQRSASQHALLLTLQSVLQEKNTTKKGQILCYAQDPIYNTVDKTVLENFGIEVLDDPEGFLKVDDNSVVFSCAPNIPVKQVIADLARPAILIWTPPVVEKEHM</sequence>
<dbReference type="InterPro" id="IPR012942">
    <property type="entry name" value="SRR1-like"/>
</dbReference>
<dbReference type="OrthoDB" id="4221696at2759"/>
<organism evidence="3 4">
    <name type="scientific">Talaromyces rugulosus</name>
    <name type="common">Penicillium rugulosum</name>
    <dbReference type="NCBI Taxonomy" id="121627"/>
    <lineage>
        <taxon>Eukaryota</taxon>
        <taxon>Fungi</taxon>
        <taxon>Dikarya</taxon>
        <taxon>Ascomycota</taxon>
        <taxon>Pezizomycotina</taxon>
        <taxon>Eurotiomycetes</taxon>
        <taxon>Eurotiomycetidae</taxon>
        <taxon>Eurotiales</taxon>
        <taxon>Trichocomaceae</taxon>
        <taxon>Talaromyces</taxon>
        <taxon>Talaromyces sect. Islandici</taxon>
    </lineage>
</organism>
<dbReference type="Proteomes" id="UP000509510">
    <property type="component" value="Chromosome II"/>
</dbReference>
<dbReference type="AlphaFoldDB" id="A0A7H8QQM5"/>
<dbReference type="PANTHER" id="PTHR42080">
    <property type="entry name" value="SRR1 DOMAIN-CONTAINING PROTEIN"/>
    <property type="match status" value="1"/>
</dbReference>
<reference evidence="4" key="1">
    <citation type="submission" date="2020-06" db="EMBL/GenBank/DDBJ databases">
        <title>A chromosome-scale genome assembly of Talaromyces rugulosus W13939.</title>
        <authorList>
            <person name="Wang B."/>
            <person name="Guo L."/>
            <person name="Ye K."/>
            <person name="Wang L."/>
        </authorList>
    </citation>
    <scope>NUCLEOTIDE SEQUENCE [LARGE SCALE GENOMIC DNA]</scope>
    <source>
        <strain evidence="4">W13939</strain>
    </source>
</reference>
<evidence type="ECO:0000259" key="2">
    <source>
        <dbReference type="Pfam" id="PF07985"/>
    </source>
</evidence>
<dbReference type="EMBL" id="CP055899">
    <property type="protein sequence ID" value="QKX55453.1"/>
    <property type="molecule type" value="Genomic_DNA"/>
</dbReference>
<feature type="domain" description="SRR1-like" evidence="2">
    <location>
        <begin position="185"/>
        <end position="303"/>
    </location>
</feature>
<gene>
    <name evidence="3" type="ORF">TRUGW13939_02546</name>
</gene>